<dbReference type="Proteomes" id="UP001159428">
    <property type="component" value="Unassembled WGS sequence"/>
</dbReference>
<comment type="caution">
    <text evidence="2">The sequence shown here is derived from an EMBL/GenBank/DDBJ whole genome shotgun (WGS) entry which is preliminary data.</text>
</comment>
<accession>A0AAU9X9M5</accession>
<dbReference type="GO" id="GO:0032006">
    <property type="term" value="P:regulation of TOR signaling"/>
    <property type="evidence" value="ECO:0007669"/>
    <property type="project" value="TreeGrafter"/>
</dbReference>
<proteinExistence type="predicted"/>
<sequence length="459" mass="51524">MNTCKRSVSFVENLQFEISDNLNNEALVLADVDNDGDNELVVGQINGELLIFKGSSVKPYKSCRNLGMITCVGVGDFWNQRENYLFCVTVEGWCHIFFITPETTQETFKPISSLLLPSNCKIILLADVDGDGMLELVTGHADRAVYIHKLHVVKEHHRQSDICDQPSTEKEDRKKKVKPSVSTNRHDLDKITENSIETAQKLNGKDLKQEGTIAKLYHVGNKESGDAVQKQTVSFKVEEVHHWTIPRQIGSLVVFDMETTRYLLASYPGGSYIILNSWNLSEQQKDGDQMSSSASKSTFRQFPHIWGRSKDIPLNLLSLKCCDPDAPASCSEKYLVLCTQDGQVTLLYGSKLQWSLCIEQGFYNLFALSKLDITGDGNEEIALCSWEGNTYIIDHLKNVVQFSFGENVMGFCAGSYAFSPGKNLPALVYVTSSNRVIIYWNAWQSLMVPTYLNPLTPEI</sequence>
<evidence type="ECO:0000313" key="2">
    <source>
        <dbReference type="EMBL" id="CAH3141556.1"/>
    </source>
</evidence>
<protein>
    <recommendedName>
        <fullName evidence="4">Integrin alpha FG-GAP repeat containing 2</fullName>
    </recommendedName>
</protein>
<reference evidence="2 3" key="1">
    <citation type="submission" date="2022-05" db="EMBL/GenBank/DDBJ databases">
        <authorList>
            <consortium name="Genoscope - CEA"/>
            <person name="William W."/>
        </authorList>
    </citation>
    <scope>NUCLEOTIDE SEQUENCE [LARGE SCALE GENOMIC DNA]</scope>
</reference>
<gene>
    <name evidence="2" type="ORF">PMEA_00019793</name>
</gene>
<organism evidence="2 3">
    <name type="scientific">Pocillopora meandrina</name>
    <dbReference type="NCBI Taxonomy" id="46732"/>
    <lineage>
        <taxon>Eukaryota</taxon>
        <taxon>Metazoa</taxon>
        <taxon>Cnidaria</taxon>
        <taxon>Anthozoa</taxon>
        <taxon>Hexacorallia</taxon>
        <taxon>Scleractinia</taxon>
        <taxon>Astrocoeniina</taxon>
        <taxon>Pocilloporidae</taxon>
        <taxon>Pocillopora</taxon>
    </lineage>
</organism>
<evidence type="ECO:0000256" key="1">
    <source>
        <dbReference type="SAM" id="MobiDB-lite"/>
    </source>
</evidence>
<dbReference type="PANTHER" id="PTHR16317:SF1">
    <property type="entry name" value="KICSTOR COMPLEX PROTEIN ITFG2"/>
    <property type="match status" value="1"/>
</dbReference>
<dbReference type="InterPro" id="IPR031793">
    <property type="entry name" value="KICSTOR_ITFG2"/>
</dbReference>
<dbReference type="AlphaFoldDB" id="A0AAU9X9M5"/>
<dbReference type="Pfam" id="PF15907">
    <property type="entry name" value="Itfg2"/>
    <property type="match status" value="2"/>
</dbReference>
<evidence type="ECO:0000313" key="3">
    <source>
        <dbReference type="Proteomes" id="UP001159428"/>
    </source>
</evidence>
<keyword evidence="3" id="KW-1185">Reference proteome</keyword>
<dbReference type="PANTHER" id="PTHR16317">
    <property type="entry name" value="INTEGRIN ALPHA REPEAT DOMAIN-CONTAINING"/>
    <property type="match status" value="1"/>
</dbReference>
<dbReference type="InterPro" id="IPR028994">
    <property type="entry name" value="Integrin_alpha_N"/>
</dbReference>
<dbReference type="SUPFAM" id="SSF69318">
    <property type="entry name" value="Integrin alpha N-terminal domain"/>
    <property type="match status" value="1"/>
</dbReference>
<dbReference type="EMBL" id="CALNXJ010000035">
    <property type="protein sequence ID" value="CAH3141556.1"/>
    <property type="molecule type" value="Genomic_DNA"/>
</dbReference>
<feature type="region of interest" description="Disordered" evidence="1">
    <location>
        <begin position="158"/>
        <end position="183"/>
    </location>
</feature>
<evidence type="ECO:0008006" key="4">
    <source>
        <dbReference type="Google" id="ProtNLM"/>
    </source>
</evidence>
<name>A0AAU9X9M5_9CNID</name>